<name>A0A9P8UZJ8_9PEZI</name>
<keyword evidence="2" id="KW-0812">Transmembrane</keyword>
<feature type="compositionally biased region" description="Low complexity" evidence="1">
    <location>
        <begin position="1"/>
        <end position="14"/>
    </location>
</feature>
<feature type="transmembrane region" description="Helical" evidence="2">
    <location>
        <begin position="813"/>
        <end position="834"/>
    </location>
</feature>
<protein>
    <recommendedName>
        <fullName evidence="5">Serine-rich protein</fullName>
    </recommendedName>
</protein>
<evidence type="ECO:0000256" key="1">
    <source>
        <dbReference type="SAM" id="MobiDB-lite"/>
    </source>
</evidence>
<keyword evidence="4" id="KW-1185">Reference proteome</keyword>
<feature type="region of interest" description="Disordered" evidence="1">
    <location>
        <begin position="1"/>
        <end position="428"/>
    </location>
</feature>
<feature type="compositionally biased region" description="Polar residues" evidence="1">
    <location>
        <begin position="252"/>
        <end position="268"/>
    </location>
</feature>
<comment type="caution">
    <text evidence="3">The sequence shown here is derived from an EMBL/GenBank/DDBJ whole genome shotgun (WGS) entry which is preliminary data.</text>
</comment>
<dbReference type="AlphaFoldDB" id="A0A9P8UZJ8"/>
<keyword evidence="2" id="KW-1133">Transmembrane helix</keyword>
<feature type="region of interest" description="Disordered" evidence="1">
    <location>
        <begin position="654"/>
        <end position="686"/>
    </location>
</feature>
<dbReference type="EMBL" id="JAGPXC010000001">
    <property type="protein sequence ID" value="KAH6661272.1"/>
    <property type="molecule type" value="Genomic_DNA"/>
</dbReference>
<evidence type="ECO:0000313" key="3">
    <source>
        <dbReference type="EMBL" id="KAH6661272.1"/>
    </source>
</evidence>
<dbReference type="GeneID" id="70128262"/>
<sequence length="912" mass="99306">MSSTKSSSSSSSRSFPRTPLHERSTSEKNKLASGIRLVPYSPPRLSSDGEAAGASHGATTEHGRRDNYHGTEDPSISSPTERKTSHHSENEFHATQPGSALSSPTSSARSFAARAKGRGVSGTKLGPESSGVGPSTPTPGLNRFSYGSNMSNFNAPADAQHDEGPTSPTPKSRRSNHIALNPDRKTFSIVLRPTNARDSHRSSSRISSPPVSNYSTLTSHDGFSFDAFDDDRPSSALSSLPERGVSPYTPISPVSTSTIKAEDQSASPWNYRMVGGVRKVASTPDPTDKGKDKEVIANTNTNPGPSLLSPLQEVPSSPIPQPTPLAAKQSFNSETSELTESTLDENTNVQVLAQSSPPETDSEGLPEPPSSSDSNYRVIGESSSPPFFSSPPPQGLLDTPGSKNFVVHPGSSPATSSSLPPTVQRARPQYSDDSLILRDKYSQESLIVPPLNTARRRTASDAFGYYGQKSRDTLRRANSFSSISSIISDAAASSFTGSTPNVVLLARTPSASSSLQQPQQLQQPQPQTSWEPQPNLAPPRSRMETQPHVWSSQLSTVMSEDENSDRGSRQLSSPGLDRSSMSFGGSSRHSRQMLSIGSSLDVMEELSRDSLRSHSRSRSGDYMMRGGREPSQTPAVRDIDEDGDGLADLYNLHHKGSRPRLTGRLSNKSSAGSLRSSISSRHGSMTGSTLPQWAKIYYGSGERKWLAAPSIRSYGDDSRPASSFGRSESPIDDQFPPNIYNQRRRPREVHPGDRPISTEVRRFSGMQNKIRKMTSSLWSPHLEEDLRARTPGMWQGPPTAAESGFFGPRNRQVVLFALGFIFPFAWMIAAFLSLPPRVTLDVVERDHSTTQFRIPETPEPLARQMRFPDNKRYQSARWWRNVNRLMSVVGLLVVGAIVALAIVGYWQNMKTS</sequence>
<feature type="region of interest" description="Disordered" evidence="1">
    <location>
        <begin position="717"/>
        <end position="755"/>
    </location>
</feature>
<feature type="compositionally biased region" description="Low complexity" evidence="1">
    <location>
        <begin position="98"/>
        <end position="114"/>
    </location>
</feature>
<feature type="compositionally biased region" description="Polar residues" evidence="1">
    <location>
        <begin position="349"/>
        <end position="359"/>
    </location>
</feature>
<feature type="region of interest" description="Disordered" evidence="1">
    <location>
        <begin position="510"/>
        <end position="638"/>
    </location>
</feature>
<reference evidence="3" key="1">
    <citation type="journal article" date="2021" name="Nat. Commun.">
        <title>Genetic determinants of endophytism in the Arabidopsis root mycobiome.</title>
        <authorList>
            <person name="Mesny F."/>
            <person name="Miyauchi S."/>
            <person name="Thiergart T."/>
            <person name="Pickel B."/>
            <person name="Atanasova L."/>
            <person name="Karlsson M."/>
            <person name="Huettel B."/>
            <person name="Barry K.W."/>
            <person name="Haridas S."/>
            <person name="Chen C."/>
            <person name="Bauer D."/>
            <person name="Andreopoulos W."/>
            <person name="Pangilinan J."/>
            <person name="LaButti K."/>
            <person name="Riley R."/>
            <person name="Lipzen A."/>
            <person name="Clum A."/>
            <person name="Drula E."/>
            <person name="Henrissat B."/>
            <person name="Kohler A."/>
            <person name="Grigoriev I.V."/>
            <person name="Martin F.M."/>
            <person name="Hacquard S."/>
        </authorList>
    </citation>
    <scope>NUCLEOTIDE SEQUENCE</scope>
    <source>
        <strain evidence="3">MPI-SDFR-AT-0073</strain>
    </source>
</reference>
<feature type="compositionally biased region" description="Low complexity" evidence="1">
    <location>
        <begin position="330"/>
        <end position="348"/>
    </location>
</feature>
<feature type="transmembrane region" description="Helical" evidence="2">
    <location>
        <begin position="885"/>
        <end position="906"/>
    </location>
</feature>
<feature type="compositionally biased region" description="Low complexity" evidence="1">
    <location>
        <begin position="204"/>
        <end position="215"/>
    </location>
</feature>
<dbReference type="RefSeq" id="XP_045965403.1">
    <property type="nucleotide sequence ID" value="XM_046099370.1"/>
</dbReference>
<feature type="compositionally biased region" description="Basic and acidic residues" evidence="1">
    <location>
        <begin position="19"/>
        <end position="30"/>
    </location>
</feature>
<accession>A0A9P8UZJ8</accession>
<feature type="compositionally biased region" description="Basic and acidic residues" evidence="1">
    <location>
        <begin position="286"/>
        <end position="295"/>
    </location>
</feature>
<evidence type="ECO:0008006" key="5">
    <source>
        <dbReference type="Google" id="ProtNLM"/>
    </source>
</evidence>
<feature type="compositionally biased region" description="Basic and acidic residues" evidence="1">
    <location>
        <begin position="59"/>
        <end position="72"/>
    </location>
</feature>
<feature type="compositionally biased region" description="Low complexity" evidence="1">
    <location>
        <begin position="578"/>
        <end position="587"/>
    </location>
</feature>
<keyword evidence="2" id="KW-0472">Membrane</keyword>
<proteinExistence type="predicted"/>
<feature type="compositionally biased region" description="Polar residues" evidence="1">
    <location>
        <begin position="548"/>
        <end position="558"/>
    </location>
</feature>
<feature type="compositionally biased region" description="Low complexity" evidence="1">
    <location>
        <begin position="409"/>
        <end position="421"/>
    </location>
</feature>
<feature type="compositionally biased region" description="Low complexity" evidence="1">
    <location>
        <begin position="669"/>
        <end position="686"/>
    </location>
</feature>
<feature type="compositionally biased region" description="Basic and acidic residues" evidence="1">
    <location>
        <begin position="80"/>
        <end position="92"/>
    </location>
</feature>
<feature type="compositionally biased region" description="Low complexity" evidence="1">
    <location>
        <begin position="510"/>
        <end position="527"/>
    </location>
</feature>
<organism evidence="3 4">
    <name type="scientific">Truncatella angustata</name>
    <dbReference type="NCBI Taxonomy" id="152316"/>
    <lineage>
        <taxon>Eukaryota</taxon>
        <taxon>Fungi</taxon>
        <taxon>Dikarya</taxon>
        <taxon>Ascomycota</taxon>
        <taxon>Pezizomycotina</taxon>
        <taxon>Sordariomycetes</taxon>
        <taxon>Xylariomycetidae</taxon>
        <taxon>Amphisphaeriales</taxon>
        <taxon>Sporocadaceae</taxon>
        <taxon>Truncatella</taxon>
    </lineage>
</organism>
<feature type="compositionally biased region" description="Polar residues" evidence="1">
    <location>
        <begin position="132"/>
        <end position="154"/>
    </location>
</feature>
<evidence type="ECO:0000313" key="4">
    <source>
        <dbReference type="Proteomes" id="UP000758603"/>
    </source>
</evidence>
<dbReference type="OrthoDB" id="4153178at2759"/>
<evidence type="ECO:0000256" key="2">
    <source>
        <dbReference type="SAM" id="Phobius"/>
    </source>
</evidence>
<gene>
    <name evidence="3" type="ORF">BKA67DRAFT_531332</name>
</gene>
<dbReference type="Proteomes" id="UP000758603">
    <property type="component" value="Unassembled WGS sequence"/>
</dbReference>